<keyword evidence="2 5" id="KW-0378">Hydrolase</keyword>
<sequence length="71" mass="7623">MVTADMVKDGAVVIDVGMNRNEAGKLVGDVDFENVKQKVSYITPVPGGVGPMTIAMLMNNVIKATEEQTRK</sequence>
<dbReference type="InterPro" id="IPR036291">
    <property type="entry name" value="NAD(P)-bd_dom_sf"/>
</dbReference>
<name>K1SMT0_9ZZZZ</name>
<dbReference type="GO" id="GO:0004477">
    <property type="term" value="F:methenyltetrahydrofolate cyclohydrolase activity"/>
    <property type="evidence" value="ECO:0007669"/>
    <property type="project" value="UniProtKB-EC"/>
</dbReference>
<dbReference type="InterPro" id="IPR020631">
    <property type="entry name" value="THF_DH/CycHdrlase_NAD-bd_dom"/>
</dbReference>
<organism evidence="5">
    <name type="scientific">human gut metagenome</name>
    <dbReference type="NCBI Taxonomy" id="408170"/>
    <lineage>
        <taxon>unclassified sequences</taxon>
        <taxon>metagenomes</taxon>
        <taxon>organismal metagenomes</taxon>
    </lineage>
</organism>
<reference evidence="5" key="1">
    <citation type="journal article" date="2013" name="Environ. Microbiol.">
        <title>Microbiota from the distal guts of lean and obese adolescents exhibit partial functional redundancy besides clear differences in community structure.</title>
        <authorList>
            <person name="Ferrer M."/>
            <person name="Ruiz A."/>
            <person name="Lanza F."/>
            <person name="Haange S.B."/>
            <person name="Oberbach A."/>
            <person name="Till H."/>
            <person name="Bargiela R."/>
            <person name="Campoy C."/>
            <person name="Segura M.T."/>
            <person name="Richter M."/>
            <person name="von Bergen M."/>
            <person name="Seifert J."/>
            <person name="Suarez A."/>
        </authorList>
    </citation>
    <scope>NUCLEOTIDE SEQUENCE</scope>
</reference>
<dbReference type="GO" id="GO:0004488">
    <property type="term" value="F:methylenetetrahydrofolate dehydrogenase (NADP+) activity"/>
    <property type="evidence" value="ECO:0007669"/>
    <property type="project" value="InterPro"/>
</dbReference>
<dbReference type="InterPro" id="IPR020867">
    <property type="entry name" value="THF_DH/CycHdrlase_CS"/>
</dbReference>
<dbReference type="EMBL" id="AJWZ01005667">
    <property type="protein sequence ID" value="EKC61947.1"/>
    <property type="molecule type" value="Genomic_DNA"/>
</dbReference>
<evidence type="ECO:0000256" key="3">
    <source>
        <dbReference type="ARBA" id="ARBA00023002"/>
    </source>
</evidence>
<evidence type="ECO:0000256" key="2">
    <source>
        <dbReference type="ARBA" id="ARBA00022801"/>
    </source>
</evidence>
<evidence type="ECO:0000259" key="4">
    <source>
        <dbReference type="Pfam" id="PF02882"/>
    </source>
</evidence>
<evidence type="ECO:0000313" key="5">
    <source>
        <dbReference type="EMBL" id="EKC61947.1"/>
    </source>
</evidence>
<dbReference type="PROSITE" id="PS00767">
    <property type="entry name" value="THF_DHG_CYH_2"/>
    <property type="match status" value="1"/>
</dbReference>
<dbReference type="GO" id="GO:0005829">
    <property type="term" value="C:cytosol"/>
    <property type="evidence" value="ECO:0007669"/>
    <property type="project" value="TreeGrafter"/>
</dbReference>
<protein>
    <recommendedName>
        <fullName evidence="1">methenyltetrahydrofolate cyclohydrolase</fullName>
        <ecNumber evidence="1">3.5.4.9</ecNumber>
    </recommendedName>
</protein>
<comment type="caution">
    <text evidence="5">The sequence shown here is derived from an EMBL/GenBank/DDBJ whole genome shotgun (WGS) entry which is preliminary data.</text>
</comment>
<dbReference type="PANTHER" id="PTHR48099:SF5">
    <property type="entry name" value="C-1-TETRAHYDROFOLATE SYNTHASE, CYTOPLASMIC"/>
    <property type="match status" value="1"/>
</dbReference>
<dbReference type="PRINTS" id="PR00085">
    <property type="entry name" value="THFDHDRGNASE"/>
</dbReference>
<gene>
    <name evidence="5" type="ORF">OBE_08224</name>
</gene>
<evidence type="ECO:0000256" key="1">
    <source>
        <dbReference type="ARBA" id="ARBA00012776"/>
    </source>
</evidence>
<dbReference type="Pfam" id="PF02882">
    <property type="entry name" value="THF_DHG_CYH_C"/>
    <property type="match status" value="1"/>
</dbReference>
<dbReference type="SUPFAM" id="SSF51735">
    <property type="entry name" value="NAD(P)-binding Rossmann-fold domains"/>
    <property type="match status" value="1"/>
</dbReference>
<dbReference type="PANTHER" id="PTHR48099">
    <property type="entry name" value="C-1-TETRAHYDROFOLATE SYNTHASE, CYTOPLASMIC-RELATED"/>
    <property type="match status" value="1"/>
</dbReference>
<proteinExistence type="predicted"/>
<accession>K1SMT0</accession>
<keyword evidence="5" id="KW-0436">Ligase</keyword>
<keyword evidence="3" id="KW-0560">Oxidoreductase</keyword>
<dbReference type="GO" id="GO:0035999">
    <property type="term" value="P:tetrahydrofolate interconversion"/>
    <property type="evidence" value="ECO:0007669"/>
    <property type="project" value="TreeGrafter"/>
</dbReference>
<dbReference type="GO" id="GO:0016874">
    <property type="term" value="F:ligase activity"/>
    <property type="evidence" value="ECO:0007669"/>
    <property type="project" value="UniProtKB-KW"/>
</dbReference>
<dbReference type="EC" id="3.5.4.9" evidence="1"/>
<dbReference type="AlphaFoldDB" id="K1SMT0"/>
<dbReference type="InterPro" id="IPR000672">
    <property type="entry name" value="THF_DH/CycHdrlase"/>
</dbReference>
<dbReference type="Gene3D" id="3.40.50.720">
    <property type="entry name" value="NAD(P)-binding Rossmann-like Domain"/>
    <property type="match status" value="1"/>
</dbReference>
<feature type="domain" description="Tetrahydrofolate dehydrogenase/cyclohydrolase NAD(P)-binding" evidence="4">
    <location>
        <begin position="1"/>
        <end position="68"/>
    </location>
</feature>